<evidence type="ECO:0000256" key="2">
    <source>
        <dbReference type="ARBA" id="ARBA00022692"/>
    </source>
</evidence>
<feature type="compositionally biased region" description="Basic residues" evidence="5">
    <location>
        <begin position="480"/>
        <end position="493"/>
    </location>
</feature>
<feature type="transmembrane region" description="Helical" evidence="6">
    <location>
        <begin position="425"/>
        <end position="447"/>
    </location>
</feature>
<proteinExistence type="predicted"/>
<feature type="compositionally biased region" description="Polar residues" evidence="5">
    <location>
        <begin position="354"/>
        <end position="365"/>
    </location>
</feature>
<dbReference type="SUPFAM" id="SSF81321">
    <property type="entry name" value="Family A G protein-coupled receptor-like"/>
    <property type="match status" value="1"/>
</dbReference>
<dbReference type="GO" id="GO:0005886">
    <property type="term" value="C:plasma membrane"/>
    <property type="evidence" value="ECO:0007669"/>
    <property type="project" value="TreeGrafter"/>
</dbReference>
<feature type="transmembrane region" description="Helical" evidence="6">
    <location>
        <begin position="193"/>
        <end position="218"/>
    </location>
</feature>
<feature type="compositionally biased region" description="Polar residues" evidence="5">
    <location>
        <begin position="303"/>
        <end position="315"/>
    </location>
</feature>
<keyword evidence="3 6" id="KW-1133">Transmembrane helix</keyword>
<feature type="transmembrane region" description="Helical" evidence="6">
    <location>
        <begin position="133"/>
        <end position="152"/>
    </location>
</feature>
<evidence type="ECO:0000256" key="1">
    <source>
        <dbReference type="ARBA" id="ARBA00004141"/>
    </source>
</evidence>
<comment type="subcellular location">
    <subcellularLocation>
        <location evidence="1">Membrane</location>
        <topology evidence="1">Multi-pass membrane protein</topology>
    </subcellularLocation>
</comment>
<feature type="region of interest" description="Disordered" evidence="5">
    <location>
        <begin position="478"/>
        <end position="557"/>
    </location>
</feature>
<dbReference type="PANTHER" id="PTHR23112:SF0">
    <property type="entry name" value="TRANSMEMBRANE PROTEIN 116"/>
    <property type="match status" value="1"/>
</dbReference>
<feature type="compositionally biased region" description="Polar residues" evidence="5">
    <location>
        <begin position="232"/>
        <end position="255"/>
    </location>
</feature>
<dbReference type="AlphaFoldDB" id="A0A7S3V8A1"/>
<feature type="region of interest" description="Disordered" evidence="5">
    <location>
        <begin position="785"/>
        <end position="820"/>
    </location>
</feature>
<sequence length="820" mass="92573">MQSLPKYVSLRLAQLSTSLLSLAGSSIIAFMILKREDKLSSPHRRIVFGLSIADAIHVFALFTGPFLTPADTQGAYWAFGNDRTCDINGFFLVLGGSAVPMYTFMLCLYFLFKVKRNMTDDEFYKKVEKKMHIGIIAYNLILSITLVATKQIESDVGRGFCSYLPPPPSICDHNADGIMSCARGLQSKLLGLFAFYIPTMACFIGIFASMVSLCFVVYSQERRNGSYRPSERSQNSSLRHSRNTNSSLVSSHFGTDINRSNSQYIEEDDTERLKTGKLRRLSFGALRNKASQDKIVLDRTHRQSSAPNETPSLHTSRAESMRRVHRRVSFQESRTSLEATSEGSRPKRRVSFADVSQSIRETLSSLREEGTEDQGPLANYVSRGERKSRARRKETAKQAMLYVAVFFITYGWPLTYEWTYMNFPFAANILFYLFYPLGGFFNILVYTRQRVATVRKRNSCSWIKGVWEVAKAGGDVPHYSRSRNRNHRARHRASGVTRRGSTTQNQLSGNRGVSNDTERADNLIPRRINPTTDRGSRRNTLPPLHFGNGRSLNSIQGDNNSLHRYPIGLPSKKCVGKVETDCTKQLDIKMPHISIEKDDSDSICSEDIDAAVAKISVAFGLARNPRDVNTNEESECSTPYQSSAQDPESNFSVGDMDDLNNDIADLGASSPVLCEQEHEQYEDDDPKQSTVHNPEAINISADDGETLDTDIHEIEYNPPTLDALRSYDARQECEQREDYVLHQREFYGPEAIKLMGDTDDMECVVEQDCTVKTLEILRDDDLELENQQNEEAESIQRSEQDDLEDQNPCINYADNLENAV</sequence>
<keyword evidence="2 6" id="KW-0812">Transmembrane</keyword>
<feature type="transmembrane region" description="Helical" evidence="6">
    <location>
        <begin position="399"/>
        <end position="419"/>
    </location>
</feature>
<dbReference type="EMBL" id="HBIO01010186">
    <property type="protein sequence ID" value="CAE0463044.1"/>
    <property type="molecule type" value="Transcribed_RNA"/>
</dbReference>
<name>A0A7S3V8A1_9STRA</name>
<feature type="compositionally biased region" description="Polar residues" evidence="5">
    <location>
        <begin position="499"/>
        <end position="515"/>
    </location>
</feature>
<evidence type="ECO:0000256" key="5">
    <source>
        <dbReference type="SAM" id="MobiDB-lite"/>
    </source>
</evidence>
<evidence type="ECO:0000256" key="4">
    <source>
        <dbReference type="ARBA" id="ARBA00023136"/>
    </source>
</evidence>
<feature type="compositionally biased region" description="Polar residues" evidence="5">
    <location>
        <begin position="330"/>
        <end position="343"/>
    </location>
</feature>
<dbReference type="Gene3D" id="1.20.1070.10">
    <property type="entry name" value="Rhodopsin 7-helix transmembrane proteins"/>
    <property type="match status" value="1"/>
</dbReference>
<organism evidence="7">
    <name type="scientific">Chaetoceros debilis</name>
    <dbReference type="NCBI Taxonomy" id="122233"/>
    <lineage>
        <taxon>Eukaryota</taxon>
        <taxon>Sar</taxon>
        <taxon>Stramenopiles</taxon>
        <taxon>Ochrophyta</taxon>
        <taxon>Bacillariophyta</taxon>
        <taxon>Coscinodiscophyceae</taxon>
        <taxon>Chaetocerotophycidae</taxon>
        <taxon>Chaetocerotales</taxon>
        <taxon>Chaetocerotaceae</taxon>
        <taxon>Chaetoceros</taxon>
    </lineage>
</organism>
<keyword evidence="4 6" id="KW-0472">Membrane</keyword>
<gene>
    <name evidence="7" type="ORF">CDEB00056_LOCUS7885</name>
</gene>
<dbReference type="GO" id="GO:0007189">
    <property type="term" value="P:adenylate cyclase-activating G protein-coupled receptor signaling pathway"/>
    <property type="evidence" value="ECO:0007669"/>
    <property type="project" value="TreeGrafter"/>
</dbReference>
<evidence type="ECO:0000313" key="7">
    <source>
        <dbReference type="EMBL" id="CAE0463044.1"/>
    </source>
</evidence>
<feature type="compositionally biased region" description="Polar residues" evidence="5">
    <location>
        <begin position="636"/>
        <end position="652"/>
    </location>
</feature>
<dbReference type="PANTHER" id="PTHR23112">
    <property type="entry name" value="G PROTEIN-COUPLED RECEPTOR 157-RELATED"/>
    <property type="match status" value="1"/>
</dbReference>
<reference evidence="7" key="1">
    <citation type="submission" date="2021-01" db="EMBL/GenBank/DDBJ databases">
        <authorList>
            <person name="Corre E."/>
            <person name="Pelletier E."/>
            <person name="Niang G."/>
            <person name="Scheremetjew M."/>
            <person name="Finn R."/>
            <person name="Kale V."/>
            <person name="Holt S."/>
            <person name="Cochrane G."/>
            <person name="Meng A."/>
            <person name="Brown T."/>
            <person name="Cohen L."/>
        </authorList>
    </citation>
    <scope>NUCLEOTIDE SEQUENCE</scope>
    <source>
        <strain evidence="7">MM31A-1</strain>
    </source>
</reference>
<feature type="transmembrane region" description="Helical" evidence="6">
    <location>
        <begin position="12"/>
        <end position="33"/>
    </location>
</feature>
<feature type="region of interest" description="Disordered" evidence="5">
    <location>
        <begin position="294"/>
        <end position="391"/>
    </location>
</feature>
<feature type="region of interest" description="Disordered" evidence="5">
    <location>
        <begin position="626"/>
        <end position="666"/>
    </location>
</feature>
<protein>
    <submittedName>
        <fullName evidence="7">Uncharacterized protein</fullName>
    </submittedName>
</protein>
<evidence type="ECO:0000256" key="3">
    <source>
        <dbReference type="ARBA" id="ARBA00022989"/>
    </source>
</evidence>
<feature type="transmembrane region" description="Helical" evidence="6">
    <location>
        <begin position="45"/>
        <end position="67"/>
    </location>
</feature>
<feature type="region of interest" description="Disordered" evidence="5">
    <location>
        <begin position="225"/>
        <end position="255"/>
    </location>
</feature>
<accession>A0A7S3V8A1</accession>
<feature type="transmembrane region" description="Helical" evidence="6">
    <location>
        <begin position="87"/>
        <end position="112"/>
    </location>
</feature>
<dbReference type="GO" id="GO:0004930">
    <property type="term" value="F:G protein-coupled receptor activity"/>
    <property type="evidence" value="ECO:0007669"/>
    <property type="project" value="TreeGrafter"/>
</dbReference>
<evidence type="ECO:0000256" key="6">
    <source>
        <dbReference type="SAM" id="Phobius"/>
    </source>
</evidence>